<evidence type="ECO:0000256" key="1">
    <source>
        <dbReference type="SAM" id="MobiDB-lite"/>
    </source>
</evidence>
<organism evidence="2 3">
    <name type="scientific">Malus baccata</name>
    <name type="common">Siberian crab apple</name>
    <name type="synonym">Pyrus baccata</name>
    <dbReference type="NCBI Taxonomy" id="106549"/>
    <lineage>
        <taxon>Eukaryota</taxon>
        <taxon>Viridiplantae</taxon>
        <taxon>Streptophyta</taxon>
        <taxon>Embryophyta</taxon>
        <taxon>Tracheophyta</taxon>
        <taxon>Spermatophyta</taxon>
        <taxon>Magnoliopsida</taxon>
        <taxon>eudicotyledons</taxon>
        <taxon>Gunneridae</taxon>
        <taxon>Pentapetalae</taxon>
        <taxon>rosids</taxon>
        <taxon>fabids</taxon>
        <taxon>Rosales</taxon>
        <taxon>Rosaceae</taxon>
        <taxon>Amygdaloideae</taxon>
        <taxon>Maleae</taxon>
        <taxon>Malus</taxon>
    </lineage>
</organism>
<sequence>MQSRNDTLFQQFEDNDVDVVDEESSGTNQKGENMHLNDYNVMNDVRDHIAGSMWLDYINNN</sequence>
<dbReference type="AlphaFoldDB" id="A0A540K655"/>
<gene>
    <name evidence="2" type="ORF">C1H46_044766</name>
</gene>
<feature type="region of interest" description="Disordered" evidence="1">
    <location>
        <begin position="1"/>
        <end position="35"/>
    </location>
</feature>
<reference evidence="2 3" key="1">
    <citation type="journal article" date="2019" name="G3 (Bethesda)">
        <title>Sequencing of a Wild Apple (Malus baccata) Genome Unravels the Differences Between Cultivated and Wild Apple Species Regarding Disease Resistance and Cold Tolerance.</title>
        <authorList>
            <person name="Chen X."/>
        </authorList>
    </citation>
    <scope>NUCLEOTIDE SEQUENCE [LARGE SCALE GENOMIC DNA]</scope>
    <source>
        <strain evidence="3">cv. Shandingzi</strain>
        <tissue evidence="2">Leaves</tissue>
    </source>
</reference>
<evidence type="ECO:0000313" key="2">
    <source>
        <dbReference type="EMBL" id="TQD69701.1"/>
    </source>
</evidence>
<comment type="caution">
    <text evidence="2">The sequence shown here is derived from an EMBL/GenBank/DDBJ whole genome shotgun (WGS) entry which is preliminary data.</text>
</comment>
<dbReference type="Proteomes" id="UP000315295">
    <property type="component" value="Unassembled WGS sequence"/>
</dbReference>
<dbReference type="EMBL" id="VIEB01002743">
    <property type="protein sequence ID" value="TQD69701.1"/>
    <property type="molecule type" value="Genomic_DNA"/>
</dbReference>
<evidence type="ECO:0000313" key="3">
    <source>
        <dbReference type="Proteomes" id="UP000315295"/>
    </source>
</evidence>
<feature type="compositionally biased region" description="Polar residues" evidence="1">
    <location>
        <begin position="1"/>
        <end position="12"/>
    </location>
</feature>
<keyword evidence="3" id="KW-1185">Reference proteome</keyword>
<proteinExistence type="predicted"/>
<name>A0A540K655_MALBA</name>
<feature type="compositionally biased region" description="Acidic residues" evidence="1">
    <location>
        <begin position="13"/>
        <end position="24"/>
    </location>
</feature>
<protein>
    <submittedName>
        <fullName evidence="2">Uncharacterized protein</fullName>
    </submittedName>
</protein>
<accession>A0A540K655</accession>